<accession>A0A0D2FVG0</accession>
<organism evidence="1">
    <name type="scientific">Cladophialophora bantiana (strain ATCC 10958 / CBS 173.52 / CDC B-1940 / NIH 8579)</name>
    <name type="common">Xylohypha bantiana</name>
    <dbReference type="NCBI Taxonomy" id="1442370"/>
    <lineage>
        <taxon>Eukaryota</taxon>
        <taxon>Fungi</taxon>
        <taxon>Dikarya</taxon>
        <taxon>Ascomycota</taxon>
        <taxon>Pezizomycotina</taxon>
        <taxon>Eurotiomycetes</taxon>
        <taxon>Chaetothyriomycetidae</taxon>
        <taxon>Chaetothyriales</taxon>
        <taxon>Herpotrichiellaceae</taxon>
        <taxon>Cladophialophora</taxon>
    </lineage>
</organism>
<gene>
    <name evidence="1" type="ORF">Z519_09154</name>
</gene>
<dbReference type="Gene3D" id="3.10.450.50">
    <property type="match status" value="1"/>
</dbReference>
<dbReference type="HOGENOM" id="CLU_1758601_0_0_1"/>
<dbReference type="OrthoDB" id="4119873at2759"/>
<protein>
    <recommendedName>
        <fullName evidence="2">SnoaL-like domain-containing protein</fullName>
    </recommendedName>
</protein>
<reference evidence="1" key="1">
    <citation type="submission" date="2015-01" db="EMBL/GenBank/DDBJ databases">
        <title>The Genome Sequence of Cladophialophora bantiana CBS 173.52.</title>
        <authorList>
            <consortium name="The Broad Institute Genomics Platform"/>
            <person name="Cuomo C."/>
            <person name="de Hoog S."/>
            <person name="Gorbushina A."/>
            <person name="Stielow B."/>
            <person name="Teixiera M."/>
            <person name="Abouelleil A."/>
            <person name="Chapman S.B."/>
            <person name="Priest M."/>
            <person name="Young S.K."/>
            <person name="Wortman J."/>
            <person name="Nusbaum C."/>
            <person name="Birren B."/>
        </authorList>
    </citation>
    <scope>NUCLEOTIDE SEQUENCE [LARGE SCALE GENOMIC DNA]</scope>
    <source>
        <strain evidence="1">CBS 173.52</strain>
    </source>
</reference>
<sequence length="148" mass="16930">MDTFMAFGSVERSVAKNEIEALFHRYAVLATEEPDIEKMVIVFEEGGVFRLPNGVIVKPRNLLEVVRGNNPKFIRHHVTSIDIQFVSPTEAHTRSYFFATTDVSGFDHWGQWRDIVRKGSNGQWLIADRSVVVEGGDQKGWFRTTYPE</sequence>
<proteinExistence type="predicted"/>
<evidence type="ECO:0008006" key="2">
    <source>
        <dbReference type="Google" id="ProtNLM"/>
    </source>
</evidence>
<dbReference type="RefSeq" id="XP_016617176.1">
    <property type="nucleotide sequence ID" value="XM_016766878.1"/>
</dbReference>
<dbReference type="EMBL" id="KN846993">
    <property type="protein sequence ID" value="KIW90507.1"/>
    <property type="molecule type" value="Genomic_DNA"/>
</dbReference>
<dbReference type="VEuPathDB" id="FungiDB:Z519_09154"/>
<dbReference type="InterPro" id="IPR032710">
    <property type="entry name" value="NTF2-like_dom_sf"/>
</dbReference>
<name>A0A0D2FVG0_CLAB1</name>
<dbReference type="AlphaFoldDB" id="A0A0D2FVG0"/>
<evidence type="ECO:0000313" key="1">
    <source>
        <dbReference type="EMBL" id="KIW90507.1"/>
    </source>
</evidence>
<dbReference type="SUPFAM" id="SSF54427">
    <property type="entry name" value="NTF2-like"/>
    <property type="match status" value="1"/>
</dbReference>
<dbReference type="GeneID" id="27702082"/>